<dbReference type="Ensembl" id="ENSOTST00005094677.2">
    <property type="protein sequence ID" value="ENSOTSP00005087239.2"/>
    <property type="gene ID" value="ENSOTSG00005041111.2"/>
</dbReference>
<reference evidence="1" key="1">
    <citation type="submission" date="2025-08" db="UniProtKB">
        <authorList>
            <consortium name="Ensembl"/>
        </authorList>
    </citation>
    <scope>IDENTIFICATION</scope>
</reference>
<accession>A0A8C8IYY7</accession>
<organism evidence="1 2">
    <name type="scientific">Oncorhynchus tshawytscha</name>
    <name type="common">Chinook salmon</name>
    <name type="synonym">Salmo tshawytscha</name>
    <dbReference type="NCBI Taxonomy" id="74940"/>
    <lineage>
        <taxon>Eukaryota</taxon>
        <taxon>Metazoa</taxon>
        <taxon>Chordata</taxon>
        <taxon>Craniata</taxon>
        <taxon>Vertebrata</taxon>
        <taxon>Euteleostomi</taxon>
        <taxon>Actinopterygii</taxon>
        <taxon>Neopterygii</taxon>
        <taxon>Teleostei</taxon>
        <taxon>Protacanthopterygii</taxon>
        <taxon>Salmoniformes</taxon>
        <taxon>Salmonidae</taxon>
        <taxon>Salmoninae</taxon>
        <taxon>Oncorhynchus</taxon>
    </lineage>
</organism>
<keyword evidence="2" id="KW-1185">Reference proteome</keyword>
<evidence type="ECO:0000313" key="1">
    <source>
        <dbReference type="Ensembl" id="ENSOTSP00005087239.2"/>
    </source>
</evidence>
<name>A0A8C8IYY7_ONCTS</name>
<reference evidence="1" key="2">
    <citation type="submission" date="2025-09" db="UniProtKB">
        <authorList>
            <consortium name="Ensembl"/>
        </authorList>
    </citation>
    <scope>IDENTIFICATION</scope>
</reference>
<protein>
    <submittedName>
        <fullName evidence="1">Uncharacterized protein</fullName>
    </submittedName>
</protein>
<evidence type="ECO:0000313" key="2">
    <source>
        <dbReference type="Proteomes" id="UP000694402"/>
    </source>
</evidence>
<proteinExistence type="predicted"/>
<sequence>MFYFVSFQLLKKIAKFIQEQNGKIYAARGLLLIDPIERGLRGISFYTKQFYRHQNSGRK</sequence>
<dbReference type="AlphaFoldDB" id="A0A8C8IYY7"/>
<dbReference type="Proteomes" id="UP000694402">
    <property type="component" value="Unassembled WGS sequence"/>
</dbReference>